<dbReference type="InterPro" id="IPR029069">
    <property type="entry name" value="HotDog_dom_sf"/>
</dbReference>
<feature type="domain" description="Acyl-CoA thioesterase-like C-terminal" evidence="2">
    <location>
        <begin position="131"/>
        <end position="269"/>
    </location>
</feature>
<dbReference type="PANTHER" id="PTHR38110:SF1">
    <property type="entry name" value="THIOESTERASE DOMAIN-CONTAINING PROTEIN"/>
    <property type="match status" value="1"/>
</dbReference>
<name>A0A0C2J761_9ACTN</name>
<evidence type="ECO:0000313" key="4">
    <source>
        <dbReference type="Proteomes" id="UP000031675"/>
    </source>
</evidence>
<dbReference type="PANTHER" id="PTHR38110">
    <property type="entry name" value="CHROMOSOME 23, WHOLE GENOME SHOTGUN SEQUENCE"/>
    <property type="match status" value="1"/>
</dbReference>
<dbReference type="Proteomes" id="UP000031675">
    <property type="component" value="Unassembled WGS sequence"/>
</dbReference>
<organism evidence="3 4">
    <name type="scientific">Streptomonospora alba</name>
    <dbReference type="NCBI Taxonomy" id="183763"/>
    <lineage>
        <taxon>Bacteria</taxon>
        <taxon>Bacillati</taxon>
        <taxon>Actinomycetota</taxon>
        <taxon>Actinomycetes</taxon>
        <taxon>Streptosporangiales</taxon>
        <taxon>Nocardiopsidaceae</taxon>
        <taxon>Streptomonospora</taxon>
    </lineage>
</organism>
<dbReference type="InterPro" id="IPR042171">
    <property type="entry name" value="Acyl-CoA_hotdog"/>
</dbReference>
<accession>A0A0C2J761</accession>
<dbReference type="AlphaFoldDB" id="A0A0C2J761"/>
<feature type="domain" description="Acyl-CoA thioesterase-like N-terminal HotDog" evidence="1">
    <location>
        <begin position="31"/>
        <end position="106"/>
    </location>
</feature>
<dbReference type="Pfam" id="PF20789">
    <property type="entry name" value="4HBT_3C"/>
    <property type="match status" value="1"/>
</dbReference>
<evidence type="ECO:0000259" key="1">
    <source>
        <dbReference type="Pfam" id="PF13622"/>
    </source>
</evidence>
<comment type="caution">
    <text evidence="3">The sequence shown here is derived from an EMBL/GenBank/DDBJ whole genome shotgun (WGS) entry which is preliminary data.</text>
</comment>
<dbReference type="SUPFAM" id="SSF54637">
    <property type="entry name" value="Thioesterase/thiol ester dehydrase-isomerase"/>
    <property type="match status" value="2"/>
</dbReference>
<dbReference type="InterPro" id="IPR052389">
    <property type="entry name" value="Sec_Metab_Biosynth-Assoc"/>
</dbReference>
<dbReference type="Gene3D" id="2.40.160.210">
    <property type="entry name" value="Acyl-CoA thioesterase, double hotdog domain"/>
    <property type="match status" value="1"/>
</dbReference>
<reference evidence="4" key="1">
    <citation type="journal article" date="2015" name="Chem. Biol.">
        <title>Structure, bioactivity, and resistance mechanism of streptomonomicin, an unusual lasso Peptide from an understudied halophilic actinomycete.</title>
        <authorList>
            <person name="Metelev M."/>
            <person name="Tietz J.I."/>
            <person name="Melby J.O."/>
            <person name="Blair P.M."/>
            <person name="Zhu L."/>
            <person name="Livnat I."/>
            <person name="Severinov K."/>
            <person name="Mitchell D.A."/>
        </authorList>
    </citation>
    <scope>NUCLEOTIDE SEQUENCE [LARGE SCALE GENOMIC DNA]</scope>
    <source>
        <strain evidence="4">YIM 90003</strain>
    </source>
</reference>
<dbReference type="OrthoDB" id="5418286at2"/>
<evidence type="ECO:0000259" key="2">
    <source>
        <dbReference type="Pfam" id="PF20789"/>
    </source>
</evidence>
<protein>
    <recommendedName>
        <fullName evidence="5">Acyl-CoA thioesterase</fullName>
    </recommendedName>
</protein>
<dbReference type="STRING" id="183763.LP52_19855"/>
<dbReference type="Pfam" id="PF13622">
    <property type="entry name" value="4HBT_3"/>
    <property type="match status" value="1"/>
</dbReference>
<keyword evidence="4" id="KW-1185">Reference proteome</keyword>
<dbReference type="InterPro" id="IPR049450">
    <property type="entry name" value="ACOT8-like_C"/>
</dbReference>
<dbReference type="InterPro" id="IPR049449">
    <property type="entry name" value="TesB_ACOT8-like_N"/>
</dbReference>
<evidence type="ECO:0008006" key="5">
    <source>
        <dbReference type="Google" id="ProtNLM"/>
    </source>
</evidence>
<sequence>MGPMTRFDTATAVTASSDEGLYTADLDSGYLIGQAMNGGYLMAVMQRAALEASPHPHAVSSSFHFLRPAADGAAEVQVEVLKAGRTVATVRVTLRQEGKPRVTGTIATAEVDAGAVPEYTVAAPQLPPMDQCRLYDPRAGVENAPPFTRRVAQFYTEDSWQRLLGRESDPVPDLAGYVHVSAEDGGPACDDPALFLPLAVDALPPVITVFGSWRWAPTVELTWHMRAVPQPGPLMFSSRADAVNDGWFDETVDVWDVKGTLVAQSRQLARAGR</sequence>
<evidence type="ECO:0000313" key="3">
    <source>
        <dbReference type="EMBL" id="KIH97236.1"/>
    </source>
</evidence>
<proteinExistence type="predicted"/>
<dbReference type="EMBL" id="JROO01000040">
    <property type="protein sequence ID" value="KIH97236.1"/>
    <property type="molecule type" value="Genomic_DNA"/>
</dbReference>
<gene>
    <name evidence="3" type="ORF">LP52_19855</name>
</gene>